<keyword evidence="2" id="KW-1185">Reference proteome</keyword>
<dbReference type="InterPro" id="IPR027417">
    <property type="entry name" value="P-loop_NTPase"/>
</dbReference>
<dbReference type="Proteomes" id="UP000002117">
    <property type="component" value="Segment"/>
</dbReference>
<organism evidence="1 2">
    <name type="scientific">Lactobacillus phage LP65</name>
    <dbReference type="NCBI Taxonomy" id="2892344"/>
    <lineage>
        <taxon>Viruses</taxon>
        <taxon>Duplodnaviria</taxon>
        <taxon>Heunggongvirae</taxon>
        <taxon>Uroviricota</taxon>
        <taxon>Caudoviricetes</taxon>
        <taxon>Herelleviridae</taxon>
        <taxon>Salchichonvirus</taxon>
        <taxon>Salchichonvirus LP65</taxon>
    </lineage>
</organism>
<evidence type="ECO:0000313" key="2">
    <source>
        <dbReference type="Proteomes" id="UP000002117"/>
    </source>
</evidence>
<reference evidence="1 2" key="1">
    <citation type="journal article" date="2004" name="J. Bacteriol.">
        <title>Lactobacillus plantarum bacteriophage LP65: a new member of the SPO1-like genus of the family Myoviridae.</title>
        <authorList>
            <person name="Chibani-Chennoufi S."/>
            <person name="Dillmann M.L."/>
            <person name="Marvin-Guy L."/>
            <person name="Rami-Shojaei S."/>
            <person name="Brussow H."/>
        </authorList>
    </citation>
    <scope>NUCLEOTIDE SEQUENCE</scope>
</reference>
<dbReference type="Gene3D" id="3.40.50.300">
    <property type="entry name" value="P-loop containing nucleotide triphosphate hydrolases"/>
    <property type="match status" value="1"/>
</dbReference>
<dbReference type="OrthoDB" id="16072at10239"/>
<evidence type="ECO:0000313" key="1">
    <source>
        <dbReference type="EMBL" id="AAV35935.1"/>
    </source>
</evidence>
<gene>
    <name evidence="1" type="ORF">orf115</name>
</gene>
<sequence>MLQPTSYLLQHHRVKGHPLTYTVANKDTTRAFSHRPWQIDVVNDQYREKTIIKSRQLGFSEVGVSEMLWFCDTHSYDSVNVLYTFPERAGL</sequence>
<dbReference type="RefSeq" id="YP_164750.1">
    <property type="nucleotide sequence ID" value="NC_006565.1"/>
</dbReference>
<accession>Q5ULJ9</accession>
<protein>
    <submittedName>
        <fullName evidence="1">Orf115</fullName>
    </submittedName>
</protein>
<dbReference type="KEGG" id="vg:3197482"/>
<proteinExistence type="predicted"/>
<name>Q5ULJ9_9CAUD</name>
<dbReference type="EMBL" id="AY682195">
    <property type="protein sequence ID" value="AAV35935.1"/>
    <property type="molecule type" value="Genomic_DNA"/>
</dbReference>